<organism evidence="2 3">
    <name type="scientific">Peronospora destructor</name>
    <dbReference type="NCBI Taxonomy" id="86335"/>
    <lineage>
        <taxon>Eukaryota</taxon>
        <taxon>Sar</taxon>
        <taxon>Stramenopiles</taxon>
        <taxon>Oomycota</taxon>
        <taxon>Peronosporomycetes</taxon>
        <taxon>Peronosporales</taxon>
        <taxon>Peronosporaceae</taxon>
        <taxon>Peronospora</taxon>
    </lineage>
</organism>
<dbReference type="AlphaFoldDB" id="A0AAV0VCI5"/>
<name>A0AAV0VCI5_9STRA</name>
<keyword evidence="3" id="KW-1185">Reference proteome</keyword>
<evidence type="ECO:0000256" key="1">
    <source>
        <dbReference type="SAM" id="Phobius"/>
    </source>
</evidence>
<dbReference type="GO" id="GO:0098554">
    <property type="term" value="C:cytoplasmic side of endoplasmic reticulum membrane"/>
    <property type="evidence" value="ECO:0007669"/>
    <property type="project" value="TreeGrafter"/>
</dbReference>
<dbReference type="EMBL" id="CANTFM010002326">
    <property type="protein sequence ID" value="CAI5745845.1"/>
    <property type="molecule type" value="Genomic_DNA"/>
</dbReference>
<dbReference type="PANTHER" id="PTHR12174:SF22">
    <property type="entry name" value="SIGNAL PEPTIDE PEPTIDASE-LIKE 3"/>
    <property type="match status" value="1"/>
</dbReference>
<dbReference type="GO" id="GO:0030660">
    <property type="term" value="C:Golgi-associated vesicle membrane"/>
    <property type="evidence" value="ECO:0007669"/>
    <property type="project" value="TreeGrafter"/>
</dbReference>
<feature type="transmembrane region" description="Helical" evidence="1">
    <location>
        <begin position="6"/>
        <end position="30"/>
    </location>
</feature>
<protein>
    <recommendedName>
        <fullName evidence="4">H(+)-exporting diphosphatase</fullName>
    </recommendedName>
</protein>
<dbReference type="Pfam" id="PF04258">
    <property type="entry name" value="Peptidase_A22B"/>
    <property type="match status" value="1"/>
</dbReference>
<evidence type="ECO:0000313" key="3">
    <source>
        <dbReference type="Proteomes" id="UP001162029"/>
    </source>
</evidence>
<evidence type="ECO:0000313" key="2">
    <source>
        <dbReference type="EMBL" id="CAI5745845.1"/>
    </source>
</evidence>
<keyword evidence="1" id="KW-0812">Transmembrane</keyword>
<dbReference type="GO" id="GO:0006465">
    <property type="term" value="P:signal peptide processing"/>
    <property type="evidence" value="ECO:0007669"/>
    <property type="project" value="TreeGrafter"/>
</dbReference>
<keyword evidence="1" id="KW-0472">Membrane</keyword>
<accession>A0AAV0VCI5</accession>
<comment type="caution">
    <text evidence="2">The sequence shown here is derived from an EMBL/GenBank/DDBJ whole genome shotgun (WGS) entry which is preliminary data.</text>
</comment>
<dbReference type="GO" id="GO:0042500">
    <property type="term" value="F:aspartic endopeptidase activity, intramembrane cleaving"/>
    <property type="evidence" value="ECO:0007669"/>
    <property type="project" value="InterPro"/>
</dbReference>
<proteinExistence type="predicted"/>
<keyword evidence="1" id="KW-1133">Transmembrane helix</keyword>
<reference evidence="2" key="1">
    <citation type="submission" date="2022-12" db="EMBL/GenBank/DDBJ databases">
        <authorList>
            <person name="Webb A."/>
        </authorList>
    </citation>
    <scope>NUCLEOTIDE SEQUENCE</scope>
    <source>
        <strain evidence="2">Pd1</strain>
    </source>
</reference>
<dbReference type="InterPro" id="IPR007369">
    <property type="entry name" value="Peptidase_A22B_SPP"/>
</dbReference>
<dbReference type="PANTHER" id="PTHR12174">
    <property type="entry name" value="SIGNAL PEPTIDE PEPTIDASE"/>
    <property type="match status" value="1"/>
</dbReference>
<dbReference type="GO" id="GO:0033619">
    <property type="term" value="P:membrane protein proteolysis"/>
    <property type="evidence" value="ECO:0007669"/>
    <property type="project" value="TreeGrafter"/>
</dbReference>
<dbReference type="GO" id="GO:0098553">
    <property type="term" value="C:lumenal side of endoplasmic reticulum membrane"/>
    <property type="evidence" value="ECO:0007669"/>
    <property type="project" value="TreeGrafter"/>
</dbReference>
<gene>
    <name evidence="2" type="ORF">PDE001_LOCUS10885</name>
</gene>
<evidence type="ECO:0008006" key="4">
    <source>
        <dbReference type="Google" id="ProtNLM"/>
    </source>
</evidence>
<dbReference type="Proteomes" id="UP001162029">
    <property type="component" value="Unassembled WGS sequence"/>
</dbReference>
<sequence>MAVGYAVGLGIANLAVIITGMGQPALMYLVPSTLGLLIFASKRNGDFCAMWTGAEVDKRRRNNESFGYQAVGSEEASTEIVIGDAMRHELRGGDDKSLLSSSDS</sequence>